<keyword evidence="8" id="KW-1185">Reference proteome</keyword>
<dbReference type="PROSITE" id="PS50893">
    <property type="entry name" value="ABC_TRANSPORTER_2"/>
    <property type="match status" value="1"/>
</dbReference>
<dbReference type="Gene3D" id="3.40.50.300">
    <property type="entry name" value="P-loop containing nucleotide triphosphate hydrolases"/>
    <property type="match status" value="1"/>
</dbReference>
<name>A0A917C2N7_9PROT</name>
<dbReference type="PANTHER" id="PTHR42711:SF5">
    <property type="entry name" value="ABC TRANSPORTER ATP-BINDING PROTEIN NATA"/>
    <property type="match status" value="1"/>
</dbReference>
<dbReference type="EMBL" id="BMHV01000015">
    <property type="protein sequence ID" value="GGF67862.1"/>
    <property type="molecule type" value="Genomic_DNA"/>
</dbReference>
<dbReference type="PANTHER" id="PTHR42711">
    <property type="entry name" value="ABC TRANSPORTER ATP-BINDING PROTEIN"/>
    <property type="match status" value="1"/>
</dbReference>
<dbReference type="InterPro" id="IPR017871">
    <property type="entry name" value="ABC_transporter-like_CS"/>
</dbReference>
<sequence>MGCFDMTKTLIDVKDVTKVFKKQKTLDNLSLTIELGDRIALVGSNGAGKTTIIRCLLGEYTFDGEVLFDGMDPRKNREDVLGRIGFVPQIPPPLRMPVHDLVNYVAKACGTDTTQISEIATRMGLDIFEIEKKPFMKLSGGQKQKLLIAMALGRPCDLLVFDEPTANLDPAARQVLFDLLAERSDKSMIISSHRLEEVAALVNRVVEMDRGRIVLNDHVEDAVGTAGRLQCRVVISKYVEAFEKTISEWNFTSQDKMEWVGEVGGPDRLRFLGTLSRYVGLVKAVHMDEAGKA</sequence>
<keyword evidence="5" id="KW-0067">ATP-binding</keyword>
<dbReference type="Pfam" id="PF00005">
    <property type="entry name" value="ABC_tran"/>
    <property type="match status" value="1"/>
</dbReference>
<dbReference type="InterPro" id="IPR003593">
    <property type="entry name" value="AAA+_ATPase"/>
</dbReference>
<evidence type="ECO:0000313" key="7">
    <source>
        <dbReference type="EMBL" id="GGF67862.1"/>
    </source>
</evidence>
<dbReference type="PROSITE" id="PS00211">
    <property type="entry name" value="ABC_TRANSPORTER_1"/>
    <property type="match status" value="1"/>
</dbReference>
<feature type="domain" description="ABC transporter" evidence="6">
    <location>
        <begin position="11"/>
        <end position="235"/>
    </location>
</feature>
<dbReference type="AlphaFoldDB" id="A0A917C2N7"/>
<dbReference type="InterPro" id="IPR003439">
    <property type="entry name" value="ABC_transporter-like_ATP-bd"/>
</dbReference>
<reference evidence="7" key="1">
    <citation type="journal article" date="2014" name="Int. J. Syst. Evol. Microbiol.">
        <title>Complete genome sequence of Corynebacterium casei LMG S-19264T (=DSM 44701T), isolated from a smear-ripened cheese.</title>
        <authorList>
            <consortium name="US DOE Joint Genome Institute (JGI-PGF)"/>
            <person name="Walter F."/>
            <person name="Albersmeier A."/>
            <person name="Kalinowski J."/>
            <person name="Ruckert C."/>
        </authorList>
    </citation>
    <scope>NUCLEOTIDE SEQUENCE</scope>
    <source>
        <strain evidence="7">CGMCC 1.15254</strain>
    </source>
</reference>
<comment type="caution">
    <text evidence="7">The sequence shown here is derived from an EMBL/GenBank/DDBJ whole genome shotgun (WGS) entry which is preliminary data.</text>
</comment>
<reference evidence="7" key="2">
    <citation type="submission" date="2020-09" db="EMBL/GenBank/DDBJ databases">
        <authorList>
            <person name="Sun Q."/>
            <person name="Zhou Y."/>
        </authorList>
    </citation>
    <scope>NUCLEOTIDE SEQUENCE</scope>
    <source>
        <strain evidence="7">CGMCC 1.15254</strain>
    </source>
</reference>
<evidence type="ECO:0000256" key="4">
    <source>
        <dbReference type="ARBA" id="ARBA00022741"/>
    </source>
</evidence>
<evidence type="ECO:0000256" key="3">
    <source>
        <dbReference type="ARBA" id="ARBA00022458"/>
    </source>
</evidence>
<dbReference type="InterPro" id="IPR027417">
    <property type="entry name" value="P-loop_NTPase"/>
</dbReference>
<dbReference type="GO" id="GO:0005524">
    <property type="term" value="F:ATP binding"/>
    <property type="evidence" value="ECO:0007669"/>
    <property type="project" value="UniProtKB-KW"/>
</dbReference>
<dbReference type="SUPFAM" id="SSF52540">
    <property type="entry name" value="P-loop containing nucleoside triphosphate hydrolases"/>
    <property type="match status" value="1"/>
</dbReference>
<evidence type="ECO:0000256" key="5">
    <source>
        <dbReference type="ARBA" id="ARBA00022840"/>
    </source>
</evidence>
<keyword evidence="3" id="KW-0536">Nodulation</keyword>
<evidence type="ECO:0000256" key="2">
    <source>
        <dbReference type="ARBA" id="ARBA00022448"/>
    </source>
</evidence>
<comment type="similarity">
    <text evidence="1">Belongs to the ABC transporter superfamily.</text>
</comment>
<keyword evidence="2" id="KW-0813">Transport</keyword>
<dbReference type="SMART" id="SM00382">
    <property type="entry name" value="AAA"/>
    <property type="match status" value="1"/>
</dbReference>
<proteinExistence type="inferred from homology"/>
<dbReference type="GO" id="GO:0016887">
    <property type="term" value="F:ATP hydrolysis activity"/>
    <property type="evidence" value="ECO:0007669"/>
    <property type="project" value="InterPro"/>
</dbReference>
<gene>
    <name evidence="7" type="ORF">GCM10011332_22500</name>
</gene>
<evidence type="ECO:0000256" key="1">
    <source>
        <dbReference type="ARBA" id="ARBA00005417"/>
    </source>
</evidence>
<dbReference type="Proteomes" id="UP000632498">
    <property type="component" value="Unassembled WGS sequence"/>
</dbReference>
<accession>A0A917C2N7</accession>
<organism evidence="7 8">
    <name type="scientific">Terasakiella brassicae</name>
    <dbReference type="NCBI Taxonomy" id="1634917"/>
    <lineage>
        <taxon>Bacteria</taxon>
        <taxon>Pseudomonadati</taxon>
        <taxon>Pseudomonadota</taxon>
        <taxon>Alphaproteobacteria</taxon>
        <taxon>Rhodospirillales</taxon>
        <taxon>Terasakiellaceae</taxon>
        <taxon>Terasakiella</taxon>
    </lineage>
</organism>
<keyword evidence="4" id="KW-0547">Nucleotide-binding</keyword>
<evidence type="ECO:0000259" key="6">
    <source>
        <dbReference type="PROSITE" id="PS50893"/>
    </source>
</evidence>
<dbReference type="CDD" id="cd03230">
    <property type="entry name" value="ABC_DR_subfamily_A"/>
    <property type="match status" value="1"/>
</dbReference>
<protein>
    <recommendedName>
        <fullName evidence="6">ABC transporter domain-containing protein</fullName>
    </recommendedName>
</protein>
<evidence type="ECO:0000313" key="8">
    <source>
        <dbReference type="Proteomes" id="UP000632498"/>
    </source>
</evidence>
<dbReference type="InterPro" id="IPR050763">
    <property type="entry name" value="ABC_transporter_ATP-binding"/>
</dbReference>